<proteinExistence type="predicted"/>
<comment type="caution">
    <text evidence="1">The sequence shown here is derived from an EMBL/GenBank/DDBJ whole genome shotgun (WGS) entry which is preliminary data.</text>
</comment>
<gene>
    <name evidence="1" type="ORF">S01H1_58903</name>
</gene>
<organism evidence="1">
    <name type="scientific">marine sediment metagenome</name>
    <dbReference type="NCBI Taxonomy" id="412755"/>
    <lineage>
        <taxon>unclassified sequences</taxon>
        <taxon>metagenomes</taxon>
        <taxon>ecological metagenomes</taxon>
    </lineage>
</organism>
<accession>X0XE97</accession>
<name>X0XE97_9ZZZZ</name>
<dbReference type="EMBL" id="BARS01038497">
    <property type="protein sequence ID" value="GAG23296.1"/>
    <property type="molecule type" value="Genomic_DNA"/>
</dbReference>
<dbReference type="AlphaFoldDB" id="X0XE97"/>
<evidence type="ECO:0000313" key="1">
    <source>
        <dbReference type="EMBL" id="GAG23296.1"/>
    </source>
</evidence>
<sequence length="77" mass="8131">MASNISFNGSSPKGIDFGKKVNILHISVQDSPIGISLDNGQNYMTLPVGKHTLYIGIISKALINGSGTWQVIGSTDI</sequence>
<protein>
    <submittedName>
        <fullName evidence="1">Uncharacterized protein</fullName>
    </submittedName>
</protein>
<reference evidence="1" key="1">
    <citation type="journal article" date="2014" name="Front. Microbiol.">
        <title>High frequency of phylogenetically diverse reductive dehalogenase-homologous genes in deep subseafloor sedimentary metagenomes.</title>
        <authorList>
            <person name="Kawai M."/>
            <person name="Futagami T."/>
            <person name="Toyoda A."/>
            <person name="Takaki Y."/>
            <person name="Nishi S."/>
            <person name="Hori S."/>
            <person name="Arai W."/>
            <person name="Tsubouchi T."/>
            <person name="Morono Y."/>
            <person name="Uchiyama I."/>
            <person name="Ito T."/>
            <person name="Fujiyama A."/>
            <person name="Inagaki F."/>
            <person name="Takami H."/>
        </authorList>
    </citation>
    <scope>NUCLEOTIDE SEQUENCE</scope>
    <source>
        <strain evidence="1">Expedition CK06-06</strain>
    </source>
</reference>